<dbReference type="SUPFAM" id="SSF47336">
    <property type="entry name" value="ACP-like"/>
    <property type="match status" value="3"/>
</dbReference>
<dbReference type="InterPro" id="IPR049551">
    <property type="entry name" value="PKS_DH_C"/>
</dbReference>
<dbReference type="SMART" id="SM00826">
    <property type="entry name" value="PKS_DH"/>
    <property type="match status" value="1"/>
</dbReference>
<feature type="active site" description="Proton donor; for dehydratase activity" evidence="12">
    <location>
        <position position="4088"/>
    </location>
</feature>
<dbReference type="Gene3D" id="3.10.129.110">
    <property type="entry name" value="Polyketide synthase dehydratase"/>
    <property type="match status" value="1"/>
</dbReference>
<feature type="domain" description="PKS/mFAS DH" evidence="15">
    <location>
        <begin position="3891"/>
        <end position="4166"/>
    </location>
</feature>
<evidence type="ECO:0000256" key="4">
    <source>
        <dbReference type="ARBA" id="ARBA00022450"/>
    </source>
</evidence>
<dbReference type="InterPro" id="IPR055123">
    <property type="entry name" value="SpnB-like_Rossmann"/>
</dbReference>
<dbReference type="SMART" id="SM00822">
    <property type="entry name" value="PKS_KR"/>
    <property type="match status" value="3"/>
</dbReference>
<dbReference type="SUPFAM" id="SSF51735">
    <property type="entry name" value="NAD(P)-binding Rossmann-fold domains"/>
    <property type="match status" value="6"/>
</dbReference>
<dbReference type="CDD" id="cd08956">
    <property type="entry name" value="KR_3_FAS_SDR_x"/>
    <property type="match status" value="1"/>
</dbReference>
<sequence>MVVRMAQEEKLFSYLKRVTADLQQAKERLSELENKDREPIAIVAMACRFPGGVATPDALWSLVSSGGDAISAFPQDRGWPLAELFGDAPDASGASAVREGGFLYDAADFDPTPFGISPREALAMDPQQRLLLETAWETFEYASIDPKSLRGTKTGVFTGVMYNDYAGRFEQVPDEVAGHLGNGSAGSIASGRISYTFGLEGPAVTIDTACSSSLVALHLAAQALRNGECTMALAGGVTVMSTPRTFVEFSRQGGLSPDGRCKAFSAGADGTGWGEGVGLLLLERLSDARRNGHPVLAVVRGSAVNQDGASNGLTAPNGPSQQRVIRQALANAGLRPGEVDAVEAHGTGTRLGDPIEAQALLAAYGKDRGQPLWLGSIKSNIGHTQAAAGVAGVIKMVMAMRHGVLPRTLHVDRPTSEIDWDTGKLALLTENRTWPEHDRPRRAAVSSFGISGTNAHVILEQAPAEDEPVAPRPAPVAVPWAVSATTAAALRDQARRLLTLPAANPVDVGWSLISARAALAYRAVVVGGDHAEILAGVRALAEGNPNPAVVEGTADSAGKVVFVFPGQGSQWLGMGVELLDSSPVFAETIARCEQALAPYVDWSLTDVLRGNDSALDRVDVVQPALWAMMIALTETWRSFGVEPSAVIGHSQGEIAAATVAGILTLDDAARIVALRSRIIAEHLAGQGGMASIALPADTIRNHLTNHPDLEIAALNGPRSTVISGSADELENLLATLEQQEIRVRRIPVDYASHSAHVDTIESELATALAPITPRQSRIAFHSTVTGTQLHGTELTPHYWFRNLRQPVLFHPTLQTLLPTHTTYIEPSPHPVLTTAIQDAADEVVAIGTLHRNDGTPARLLRSAAEAWTCGIDVDWSAQFPGARRISLPTYAFQRTRFWLDAPARAAVTDGAADADFWHAVEQENLDALATMLAVGDRDPRDVLRPALPLLSDWHRRRTARETVDTWRYQITWRPLPTVRTAAETDGLRLAFIPAAHAEHPVITAALDAQPDVVRIPFDTNSSRASIAAILVERQPRQVLSFLALAADPAAATLTLLQACADADLDGSLWCVTSGAVSLGPADRLRDPDQAPVWGLGQVAGLEFPRWWGGLVDLPEQVDDRAAARLATILAGGWDEDQLAVRASGIFVRRLIRAANRTPERTWSTAGPALITGGTGALGGHVARWLAGSGVRHLVLTGRRGPDAPGAPELRAELERIAPGIRVDIEACDVADRAALDRLLRSVDSPITAVFHTAGVGTAASLRDTDATLLAQVWAGKALGARNLDDAFSDTRLDAFVLFSSGASVWGGSGQGAYAAANAYLDALAQARRGRGAHALAVAWGAWDGDGMAAQGTAGETLRRTGLPAMAPELAVAALRRALDGDETAVTVANIVWDTFAPTLSAARRRPLIDDLAEARAALDESGSAASHSGEDTWRGRMAGRTATERHRILLDLVRAEAAAVLGHASPDTVPPRTAFRDLGVDSLAAVRLRDRLRTATGLALPATLVFDHPSPLALVTRLEAELSGDIDQAEPTADALPRDGDPVAIVAMSCRFPGDVDSPEALWDLVTRGGDAVSEFPADRGWDVDGIYDPDLSRPGTSYAREGAFIRAAEFDAALFGISPREAIAMDPQQRLLLETSWEAFERAGIAADTLRESRTGVFIGAATSHYATGDAGQGAEGYLITGTATAVVSGRISYTFGLAGPAVTIDTACSSSLVALHLAAQSLRSGECSLALAGGVTVMSTPAAFVEFSRQRGLAADGRCKAFAADADGTGWGEGAGVVLLERLSDARRNGHPVLAVLRGSAVNQDGASNGLSAPNGPAQQRVIRQALANSGLRPDEVDAVEAHGTGTRLGDPIEAQALLATYGQDRDEPLWLGTVKSNIGHTQSAAGAAGVIKMVMAMRHGILPRTLHVDEPTPHVDWTAGAISLLTAQRSWPQVDRPRRAGISAFGVSGTNAHVILEQAPEPEPVATAPTPPPIVPWVLSARDRGALSALAARLADRITDDTDLLDIAYSLTTSRAALAERAVLVGGDPAERAHALRAFANGQPTSGVISGRAAEGGVAMVFSGQGSQRLGMGRELYEAYPVYAEAFDAACAELDLHLAHPLRDIVFGDDADLLDQTGYAQPALFAVEVALYRLWESWGITPTVVIGHSIGEVAAAHIAGVLTLTDAAALIAARGRLMQSLPEGGAMVAVDISERDIAPLLDEYRDRVAVAAVNGPNSLVLSGDRDALTAITDGMHGHRVTWLRVSHAFHSPLMNPILDQFRETLTQLTFSPPTLPIISTVTGNHIDTTDPEYWINHARNTVRFADAIAHISADIYLEIGPNAALTAHLPGTAVPSLRHNKSERQTLATALANVIVGGANPHWHNYFAGSGARTTALPTYPFQHRHYWLAQEERPRGGEAISDPAESRFWDAIERADLHALSRELGSEDQAALAEALPVLAGWRQRKHEQSVLDSWRYRVTWTPVAAAAPELAGAWLVIAPPTRGAEADAVRTALRNAGATVRIGQIADVGDGSELVGVVSLLALDEEPDDTHPALPRGLSATIALVKTLQGNGFGGSLWCLTQGAVAIGRSERLRSPDQAQFWGMGRAVALEWPRGWGGLIDLPATLDDRTLTRLPGLLADFGGEDQLALRTSGVFARRLVRAPRAASQTEPWHPRGTVLITGGTGALGAHVARLLARRGAEHLLLVSRSGPAAPGAAELVDELSALGAEVTIAAGDVADRTSVANLLAAVPDHRPLTAVVHTAGVGQLTPLSDTGIGEFADIVRAKTAGAAHLDELLGDRALDAFILFSSVSGVWGTGGQAAYGAANAYLDALARHRRDRGLVATSVAWGPWGEGGMAQGESGEHMRRRGLIPLPPASALAALEQAMRDDEPCSTIADVRWPDFLPLFVSARTSALLSDLPEARTTLDTNDVPETAGHNLLSTLDAEARRARLLELVSAEVATVLGHTEIGAVEPDRAFRDLGFDSLTAVELRDRLSAAIGISLPATTVFDHPSPERLVAHLTALFGDESRTERVTAVAESDEPLAIVAVGCRFPGGVRGPEELWDLVLAGRDAISEFPTDRGWDLGSLLETASGEHGSSTATAGGFLDGAADFDAEFFSISPREALAMDPQQRLLLETAWETFEYAGIDPKSLRGSRTGVFVGGNSQDYVSLLHGGAPGSEGYLLTGNTTSVASGRISYTFGFEGPAVTIDTACSSSLVALHLAAQAIRNGECTMALAGGVTLMATPTTFVEFSRQGGLSPDGRCKAFSANADGTGWGEGVGLLLVERLSDAQRNSHPVLAIVRGSAVNQDGASNGLTAPNGPAQQRVIRQALANAGLHASEVDAVEAHGTGTRLGDPIEAQALLATYGQDRDEPLWLGSVKSNIGHTQAAAGAAGIIKMIMAMQNGLLPRTLHIDQPTTEVDWNTGKVALLTENQSWPEHNRPRRAAVSSFGISGTNAHIILEQAPTTDEPAAQRPVAAPWVLSGRDEAALRAQADNLARRLDGDASVLDVAYSLATTRHTFEYRAVLTAGESGERIRALTALAEGEVVPGVFTGPAIGADVAMVFSGQGSQRLGMGRELYDAYPVYAETFDAACAAMDLPHPLRDVVFGDDEALLDRTQYAQPALFAMQVALCRLWESWGITPDVVAGHSIGEIAAAHIAGVLTLDDAATLVSVRGRLMQSLPEGGAMVAVEATEHEIRPLLEGFDDKIGIAAVNGPNSVVLSGDRGTLTAIVDRLRGQRTHWLRVSHAFHSPLMNPILDEFRETLTQLTFTPPTLPIISTVTGKPTHTTDPEYWINHARNTVRFADAIAHTATSIHLEIGPDAALTPHIPGTAIPSQHRKQGGVEAITAAVARLVAGGIDPDWHGYFAGTGARRTPLPTYAFQHVRYWPAATAAPDRAGGGHPLLDSTLDLAHTSGVVLTGRLSLASHPWLADHNVGGAVVFPGTGFVELVLRAARAVGLRNLRELTLENPLTLPDSGTVEVQVAVGEPDGAGHRAVTVHSRLDGPGEVWQPHATGILDTASVPEPSWSLATWPPQGAVALPVDDVYAEFASAGIDYGPLFQGLRSAWRIGEDVAVEVALPPDEEHRAAGFDLHPALLDAVLHGVGIGRMFGEDGQARLPFAWSGVTMHAAGAPVLRARLSSKGEDAVALSVSDAVGSPVAEVERLTMRKIAPEQFANTQRSIFVPVWQPLETPMATTVFITLGDEDGPSDATHVLLRTNHGDDLHPDAALAAATDVLRTIQSFAEDRTLVVVTERAVAVDCAPAPAGAAVWGLVRAAQVERPGRVLLVDIDDDERSLAALPHALSCDEPQMALRAGEIRVPRLVPAPATAATAPNWSVSTVVITGASGALGTLIARYLVDVHGARDLVLLSRTGDAPEPDAATVTQIACDLTDPRQLAAALDTIPRDRPRIVVHTAGALDDATIEHQTEAHLRVAFGAKATGAWKLCELTRDPETSLILFSSAAATLGSPGQANYAAANAYLDTLAHHHPDTTSIAWGLWHTGMASRLSDADRRRLAATGLAPIDEATGLALFDAAVACGAPVVVPLPVNRAVLRRRAATGPLPAVLRDLAPVPARAIAAPAAPRQALADTLRGLPPHEQDEQLGQLIRGRIAAVLGHGSAEAISMDRPFTDLGFDSLMAVELRGALDAATGLRLPATLVFDHPTPAALRQHLHDALLPGESATADSIFAEIDRLEANLAHLDPQQAAQARGRLRSLLGTFENTAAGDELANANLDEVFDIIDDELGLS</sequence>
<dbReference type="InterPro" id="IPR049900">
    <property type="entry name" value="PKS_mFAS_DH"/>
</dbReference>
<evidence type="ECO:0000259" key="15">
    <source>
        <dbReference type="PROSITE" id="PS52019"/>
    </source>
</evidence>
<dbReference type="Pfam" id="PF18369">
    <property type="entry name" value="PKS_DE"/>
    <property type="match status" value="2"/>
</dbReference>
<dbReference type="PROSITE" id="PS50075">
    <property type="entry name" value="CARRIER"/>
    <property type="match status" value="3"/>
</dbReference>
<keyword evidence="17" id="KW-1185">Reference proteome</keyword>
<dbReference type="CDD" id="cd08952">
    <property type="entry name" value="KR_1_SDR_x"/>
    <property type="match status" value="2"/>
</dbReference>
<feature type="active site" description="Proton acceptor; for dehydratase activity" evidence="12">
    <location>
        <position position="3923"/>
    </location>
</feature>
<dbReference type="InterPro" id="IPR041618">
    <property type="entry name" value="PKS_DE"/>
</dbReference>
<evidence type="ECO:0000256" key="6">
    <source>
        <dbReference type="ARBA" id="ARBA00022679"/>
    </source>
</evidence>
<dbReference type="InterPro" id="IPR036736">
    <property type="entry name" value="ACP-like_sf"/>
</dbReference>
<keyword evidence="4" id="KW-0596">Phosphopantetheine</keyword>
<dbReference type="InterPro" id="IPR016036">
    <property type="entry name" value="Malonyl_transacylase_ACP-bd"/>
</dbReference>
<dbReference type="GO" id="GO:0004312">
    <property type="term" value="F:fatty acid synthase activity"/>
    <property type="evidence" value="ECO:0007669"/>
    <property type="project" value="TreeGrafter"/>
</dbReference>
<feature type="region of interest" description="N-terminal hotdog fold" evidence="12">
    <location>
        <begin position="3891"/>
        <end position="4014"/>
    </location>
</feature>
<evidence type="ECO:0000313" key="17">
    <source>
        <dbReference type="Proteomes" id="UP000503540"/>
    </source>
</evidence>
<dbReference type="CDD" id="cd00833">
    <property type="entry name" value="PKS"/>
    <property type="match status" value="3"/>
</dbReference>
<dbReference type="InterPro" id="IPR013968">
    <property type="entry name" value="PKS_KR"/>
</dbReference>
<dbReference type="InterPro" id="IPR014030">
    <property type="entry name" value="Ketoacyl_synth_N"/>
</dbReference>
<dbReference type="InterPro" id="IPR001227">
    <property type="entry name" value="Ac_transferase_dom_sf"/>
</dbReference>
<dbReference type="EMBL" id="CP046172">
    <property type="protein sequence ID" value="QIS10426.1"/>
    <property type="molecule type" value="Genomic_DNA"/>
</dbReference>
<dbReference type="SMART" id="SM00827">
    <property type="entry name" value="PKS_AT"/>
    <property type="match status" value="3"/>
</dbReference>
<dbReference type="SMART" id="SM00823">
    <property type="entry name" value="PKS_PP"/>
    <property type="match status" value="3"/>
</dbReference>
<dbReference type="InterPro" id="IPR009081">
    <property type="entry name" value="PP-bd_ACP"/>
</dbReference>
<dbReference type="Gene3D" id="3.40.47.10">
    <property type="match status" value="3"/>
</dbReference>
<accession>A0A6G9YBJ3</accession>
<dbReference type="InterPro" id="IPR018201">
    <property type="entry name" value="Ketoacyl_synth_AS"/>
</dbReference>
<dbReference type="InterPro" id="IPR014043">
    <property type="entry name" value="Acyl_transferase_dom"/>
</dbReference>
<dbReference type="Proteomes" id="UP000503540">
    <property type="component" value="Chromosome"/>
</dbReference>
<dbReference type="PANTHER" id="PTHR43775">
    <property type="entry name" value="FATTY ACID SYNTHASE"/>
    <property type="match status" value="1"/>
</dbReference>
<evidence type="ECO:0000256" key="7">
    <source>
        <dbReference type="ARBA" id="ARBA00022832"/>
    </source>
</evidence>
<feature type="domain" description="Ketosynthase family 3 (KS3)" evidence="14">
    <location>
        <begin position="1540"/>
        <end position="1961"/>
    </location>
</feature>
<evidence type="ECO:0000259" key="14">
    <source>
        <dbReference type="PROSITE" id="PS52004"/>
    </source>
</evidence>
<dbReference type="Pfam" id="PF21089">
    <property type="entry name" value="PKS_DH_N"/>
    <property type="match status" value="1"/>
</dbReference>
<keyword evidence="5" id="KW-0597">Phosphoprotein</keyword>
<dbReference type="InterPro" id="IPR049552">
    <property type="entry name" value="PKS_DH_N"/>
</dbReference>
<dbReference type="Pfam" id="PF22953">
    <property type="entry name" value="SpnB_Rossmann"/>
    <property type="match status" value="1"/>
</dbReference>
<dbReference type="InterPro" id="IPR015083">
    <property type="entry name" value="NorB/c/GfsB-D-like_docking"/>
</dbReference>
<keyword evidence="8" id="KW-0443">Lipid metabolism</keyword>
<dbReference type="SMART" id="SM00825">
    <property type="entry name" value="PKS_KS"/>
    <property type="match status" value="3"/>
</dbReference>
<protein>
    <submittedName>
        <fullName evidence="16">SDR family NAD(P)-dependent oxidoreductase</fullName>
    </submittedName>
</protein>
<dbReference type="PROSITE" id="PS52019">
    <property type="entry name" value="PKS_MFAS_DH"/>
    <property type="match status" value="1"/>
</dbReference>
<dbReference type="PROSITE" id="PS52004">
    <property type="entry name" value="KS3_2"/>
    <property type="match status" value="3"/>
</dbReference>
<dbReference type="GO" id="GO:0031177">
    <property type="term" value="F:phosphopantetheine binding"/>
    <property type="evidence" value="ECO:0007669"/>
    <property type="project" value="InterPro"/>
</dbReference>
<dbReference type="PROSITE" id="PS00012">
    <property type="entry name" value="PHOSPHOPANTETHEINE"/>
    <property type="match status" value="3"/>
</dbReference>
<dbReference type="SMART" id="SM01294">
    <property type="entry name" value="PKS_PP_betabranch"/>
    <property type="match status" value="3"/>
</dbReference>
<feature type="domain" description="Ketosynthase family 3 (KS3)" evidence="14">
    <location>
        <begin position="37"/>
        <end position="461"/>
    </location>
</feature>
<keyword evidence="10" id="KW-0511">Multifunctional enzyme</keyword>
<evidence type="ECO:0000256" key="1">
    <source>
        <dbReference type="ARBA" id="ARBA00001957"/>
    </source>
</evidence>
<dbReference type="Pfam" id="PF14765">
    <property type="entry name" value="PS-DH"/>
    <property type="match status" value="1"/>
</dbReference>
<dbReference type="InterPro" id="IPR032821">
    <property type="entry name" value="PKS_assoc"/>
</dbReference>
<proteinExistence type="predicted"/>
<dbReference type="InterPro" id="IPR016035">
    <property type="entry name" value="Acyl_Trfase/lysoPLipase"/>
</dbReference>
<reference evidence="16 17" key="1">
    <citation type="journal article" date="2019" name="ACS Chem. Biol.">
        <title>Identification and Mobilization of a Cryptic Antibiotic Biosynthesis Gene Locus from a Human-Pathogenic Nocardia Isolate.</title>
        <authorList>
            <person name="Herisse M."/>
            <person name="Ishida K."/>
            <person name="Porter J.L."/>
            <person name="Howden B."/>
            <person name="Hertweck C."/>
            <person name="Stinear T.P."/>
            <person name="Pidot S.J."/>
        </authorList>
    </citation>
    <scope>NUCLEOTIDE SEQUENCE [LARGE SCALE GENOMIC DNA]</scope>
    <source>
        <strain evidence="16 17">AUSMDU00012717</strain>
    </source>
</reference>
<dbReference type="Pfam" id="PF02801">
    <property type="entry name" value="Ketoacyl-synt_C"/>
    <property type="match status" value="3"/>
</dbReference>
<evidence type="ECO:0000256" key="5">
    <source>
        <dbReference type="ARBA" id="ARBA00022553"/>
    </source>
</evidence>
<keyword evidence="11" id="KW-0012">Acyltransferase</keyword>
<dbReference type="Gene3D" id="6.10.140.1830">
    <property type="match status" value="2"/>
</dbReference>
<dbReference type="SUPFAM" id="SSF55048">
    <property type="entry name" value="Probable ACP-binding domain of malonyl-CoA ACP transacylase"/>
    <property type="match status" value="3"/>
</dbReference>
<dbReference type="NCBIfam" id="NF045894">
    <property type="entry name" value="PKS_plus_SDR"/>
    <property type="match status" value="2"/>
</dbReference>
<dbReference type="Pfam" id="PF00698">
    <property type="entry name" value="Acyl_transf_1"/>
    <property type="match status" value="3"/>
</dbReference>
<dbReference type="Gene3D" id="3.40.50.720">
    <property type="entry name" value="NAD(P)-binding Rossmann-like Domain"/>
    <property type="match status" value="3"/>
</dbReference>
<dbReference type="Pfam" id="PF16197">
    <property type="entry name" value="KAsynt_C_assoc"/>
    <property type="match status" value="3"/>
</dbReference>
<comment type="cofactor">
    <cofactor evidence="1">
        <name>pantetheine 4'-phosphate</name>
        <dbReference type="ChEBI" id="CHEBI:47942"/>
    </cofactor>
</comment>
<feature type="region of interest" description="C-terminal hotdog fold" evidence="12">
    <location>
        <begin position="4027"/>
        <end position="4166"/>
    </location>
</feature>
<dbReference type="InterPro" id="IPR016039">
    <property type="entry name" value="Thiolase-like"/>
</dbReference>
<feature type="domain" description="Carrier" evidence="13">
    <location>
        <begin position="1447"/>
        <end position="1522"/>
    </location>
</feature>
<organism evidence="16 17">
    <name type="scientific">Nocardia arthritidis</name>
    <dbReference type="NCBI Taxonomy" id="228602"/>
    <lineage>
        <taxon>Bacteria</taxon>
        <taxon>Bacillati</taxon>
        <taxon>Actinomycetota</taxon>
        <taxon>Actinomycetes</taxon>
        <taxon>Mycobacteriales</taxon>
        <taxon>Nocardiaceae</taxon>
        <taxon>Nocardia</taxon>
    </lineage>
</organism>
<dbReference type="InterPro" id="IPR020806">
    <property type="entry name" value="PKS_PP-bd"/>
</dbReference>
<dbReference type="Pfam" id="PF00109">
    <property type="entry name" value="ketoacyl-synt"/>
    <property type="match status" value="3"/>
</dbReference>
<dbReference type="InterPro" id="IPR057326">
    <property type="entry name" value="KR_dom"/>
</dbReference>
<evidence type="ECO:0000256" key="2">
    <source>
        <dbReference type="ARBA" id="ARBA00004792"/>
    </source>
</evidence>
<dbReference type="FunFam" id="3.40.47.10:FF:000019">
    <property type="entry name" value="Polyketide synthase type I"/>
    <property type="match status" value="3"/>
</dbReference>
<dbReference type="FunFam" id="3.40.366.10:FF:000002">
    <property type="entry name" value="Probable polyketide synthase 2"/>
    <property type="match status" value="2"/>
</dbReference>
<dbReference type="Pfam" id="PF08990">
    <property type="entry name" value="Docking"/>
    <property type="match status" value="1"/>
</dbReference>
<evidence type="ECO:0000256" key="11">
    <source>
        <dbReference type="ARBA" id="ARBA00023315"/>
    </source>
</evidence>
<dbReference type="GO" id="GO:0006633">
    <property type="term" value="P:fatty acid biosynthetic process"/>
    <property type="evidence" value="ECO:0007669"/>
    <property type="project" value="InterPro"/>
</dbReference>
<dbReference type="Pfam" id="PF00550">
    <property type="entry name" value="PP-binding"/>
    <property type="match status" value="3"/>
</dbReference>
<dbReference type="InterPro" id="IPR050091">
    <property type="entry name" value="PKS_NRPS_Biosynth_Enz"/>
</dbReference>
<evidence type="ECO:0000256" key="8">
    <source>
        <dbReference type="ARBA" id="ARBA00023098"/>
    </source>
</evidence>
<dbReference type="Gene3D" id="1.10.1200.10">
    <property type="entry name" value="ACP-like"/>
    <property type="match status" value="3"/>
</dbReference>
<dbReference type="Gene3D" id="3.30.70.3290">
    <property type="match status" value="3"/>
</dbReference>
<dbReference type="InterPro" id="IPR020807">
    <property type="entry name" value="PKS_DH"/>
</dbReference>
<keyword evidence="9" id="KW-0045">Antibiotic biosynthesis</keyword>
<evidence type="ECO:0000256" key="12">
    <source>
        <dbReference type="PROSITE-ProRule" id="PRU01363"/>
    </source>
</evidence>
<keyword evidence="7" id="KW-0276">Fatty acid metabolism</keyword>
<dbReference type="InterPro" id="IPR006162">
    <property type="entry name" value="Ppantetheine_attach_site"/>
</dbReference>
<dbReference type="SUPFAM" id="SSF53901">
    <property type="entry name" value="Thiolase-like"/>
    <property type="match status" value="3"/>
</dbReference>
<dbReference type="GO" id="GO:0004315">
    <property type="term" value="F:3-oxoacyl-[acyl-carrier-protein] synthase activity"/>
    <property type="evidence" value="ECO:0007669"/>
    <property type="project" value="InterPro"/>
</dbReference>
<dbReference type="InterPro" id="IPR014031">
    <property type="entry name" value="Ketoacyl_synth_C"/>
</dbReference>
<feature type="domain" description="Ketosynthase family 3 (KS3)" evidence="14">
    <location>
        <begin position="3027"/>
        <end position="3451"/>
    </location>
</feature>
<evidence type="ECO:0000256" key="10">
    <source>
        <dbReference type="ARBA" id="ARBA00023268"/>
    </source>
</evidence>
<comment type="pathway">
    <text evidence="3">Lipid metabolism.</text>
</comment>
<evidence type="ECO:0000256" key="9">
    <source>
        <dbReference type="ARBA" id="ARBA00023194"/>
    </source>
</evidence>
<dbReference type="FunFam" id="1.10.1200.10:FF:000007">
    <property type="entry name" value="Probable polyketide synthase pks17"/>
    <property type="match status" value="3"/>
</dbReference>
<dbReference type="InterPro" id="IPR042104">
    <property type="entry name" value="PKS_dehydratase_sf"/>
</dbReference>
<keyword evidence="6" id="KW-0808">Transferase</keyword>
<evidence type="ECO:0000256" key="3">
    <source>
        <dbReference type="ARBA" id="ARBA00005189"/>
    </source>
</evidence>
<dbReference type="PROSITE" id="PS00606">
    <property type="entry name" value="KS3_1"/>
    <property type="match status" value="3"/>
</dbReference>
<comment type="pathway">
    <text evidence="2">Antibiotic biosynthesis.</text>
</comment>
<feature type="domain" description="Carrier" evidence="13">
    <location>
        <begin position="4592"/>
        <end position="4667"/>
    </location>
</feature>
<gene>
    <name evidence="16" type="ORF">F5544_12680</name>
</gene>
<name>A0A6G9YBJ3_9NOCA</name>
<dbReference type="InterPro" id="IPR020841">
    <property type="entry name" value="PKS_Beta-ketoAc_synthase_dom"/>
</dbReference>
<evidence type="ECO:0000313" key="16">
    <source>
        <dbReference type="EMBL" id="QIS10426.1"/>
    </source>
</evidence>
<dbReference type="PANTHER" id="PTHR43775:SF51">
    <property type="entry name" value="INACTIVE PHENOLPHTHIOCEROL SYNTHESIS POLYKETIDE SYNTHASE TYPE I PKS1-RELATED"/>
    <property type="match status" value="1"/>
</dbReference>
<dbReference type="InterPro" id="IPR036291">
    <property type="entry name" value="NAD(P)-bd_dom_sf"/>
</dbReference>
<dbReference type="Gene3D" id="3.40.366.10">
    <property type="entry name" value="Malonyl-Coenzyme A Acyl Carrier Protein, domain 2"/>
    <property type="match status" value="3"/>
</dbReference>
<feature type="domain" description="Carrier" evidence="13">
    <location>
        <begin position="2936"/>
        <end position="3011"/>
    </location>
</feature>
<dbReference type="KEGG" id="nah:F5544_12680"/>
<dbReference type="GO" id="GO:0033068">
    <property type="term" value="P:macrolide biosynthetic process"/>
    <property type="evidence" value="ECO:0007669"/>
    <property type="project" value="UniProtKB-ARBA"/>
</dbReference>
<dbReference type="SUPFAM" id="SSF52151">
    <property type="entry name" value="FabD/lysophospholipase-like"/>
    <property type="match status" value="3"/>
</dbReference>
<evidence type="ECO:0000259" key="13">
    <source>
        <dbReference type="PROSITE" id="PS50075"/>
    </source>
</evidence>
<dbReference type="Pfam" id="PF08659">
    <property type="entry name" value="KR"/>
    <property type="match status" value="3"/>
</dbReference>